<organism evidence="1 2">
    <name type="scientific">Sphingobacterium suaedae</name>
    <dbReference type="NCBI Taxonomy" id="1686402"/>
    <lineage>
        <taxon>Bacteria</taxon>
        <taxon>Pseudomonadati</taxon>
        <taxon>Bacteroidota</taxon>
        <taxon>Sphingobacteriia</taxon>
        <taxon>Sphingobacteriales</taxon>
        <taxon>Sphingobacteriaceae</taxon>
        <taxon>Sphingobacterium</taxon>
    </lineage>
</organism>
<keyword evidence="2" id="KW-1185">Reference proteome</keyword>
<evidence type="ECO:0000313" key="2">
    <source>
        <dbReference type="Proteomes" id="UP001597545"/>
    </source>
</evidence>
<evidence type="ECO:0000313" key="1">
    <source>
        <dbReference type="EMBL" id="MFD2549663.1"/>
    </source>
</evidence>
<reference evidence="2" key="1">
    <citation type="journal article" date="2019" name="Int. J. Syst. Evol. Microbiol.">
        <title>The Global Catalogue of Microorganisms (GCM) 10K type strain sequencing project: providing services to taxonomists for standard genome sequencing and annotation.</title>
        <authorList>
            <consortium name="The Broad Institute Genomics Platform"/>
            <consortium name="The Broad Institute Genome Sequencing Center for Infectious Disease"/>
            <person name="Wu L."/>
            <person name="Ma J."/>
        </authorList>
    </citation>
    <scope>NUCLEOTIDE SEQUENCE [LARGE SCALE GENOMIC DNA]</scope>
    <source>
        <strain evidence="2">KCTC 42662</strain>
    </source>
</reference>
<proteinExistence type="predicted"/>
<dbReference type="Proteomes" id="UP001597545">
    <property type="component" value="Unassembled WGS sequence"/>
</dbReference>
<dbReference type="PROSITE" id="PS51257">
    <property type="entry name" value="PROKAR_LIPOPROTEIN"/>
    <property type="match status" value="1"/>
</dbReference>
<comment type="caution">
    <text evidence="1">The sequence shown here is derived from an EMBL/GenBank/DDBJ whole genome shotgun (WGS) entry which is preliminary data.</text>
</comment>
<sequence>MQKIAAMLLCVLTLCSCKDDGTPTLDSPTFPFMKVGNQWNYWLVTEEGQTEVSYKIADKTKESYFKVLLQFVEAEFPPVEHFWYADQTSFAMATDWPDSPLKLPMLKKGCKVGDRWSFDVPASPDPDDLSGTLTYEIMAVNTSVDAAGTTYSDVYKIRHTATSHAEFYADYYISLSAGMIKMEGIGYVWIDGDEGGELIYFPLEWRLKSKNF</sequence>
<accession>A0ABW5KMY0</accession>
<dbReference type="EMBL" id="JBHULR010000020">
    <property type="protein sequence ID" value="MFD2549663.1"/>
    <property type="molecule type" value="Genomic_DNA"/>
</dbReference>
<gene>
    <name evidence="1" type="ORF">ACFSR5_18610</name>
</gene>
<protein>
    <submittedName>
        <fullName evidence="1">Uncharacterized protein</fullName>
    </submittedName>
</protein>
<name>A0ABW5KMY0_9SPHI</name>